<dbReference type="AlphaFoldDB" id="A0A518DFM0"/>
<keyword evidence="4" id="KW-1185">Reference proteome</keyword>
<evidence type="ECO:0000313" key="3">
    <source>
        <dbReference type="EMBL" id="QDU90232.1"/>
    </source>
</evidence>
<protein>
    <recommendedName>
        <fullName evidence="5">Carboxypeptidase regulatory-like domain-containing protein</fullName>
    </recommendedName>
</protein>
<dbReference type="PROSITE" id="PS51257">
    <property type="entry name" value="PROKAR_LIPOPROTEIN"/>
    <property type="match status" value="1"/>
</dbReference>
<feature type="signal peptide" evidence="2">
    <location>
        <begin position="1"/>
        <end position="20"/>
    </location>
</feature>
<dbReference type="RefSeq" id="WP_145288297.1">
    <property type="nucleotide sequence ID" value="NZ_CP036291.1"/>
</dbReference>
<organism evidence="3 4">
    <name type="scientific">Pirellulimonas nuda</name>
    <dbReference type="NCBI Taxonomy" id="2528009"/>
    <lineage>
        <taxon>Bacteria</taxon>
        <taxon>Pseudomonadati</taxon>
        <taxon>Planctomycetota</taxon>
        <taxon>Planctomycetia</taxon>
        <taxon>Pirellulales</taxon>
        <taxon>Lacipirellulaceae</taxon>
        <taxon>Pirellulimonas</taxon>
    </lineage>
</organism>
<feature type="compositionally biased region" description="Low complexity" evidence="1">
    <location>
        <begin position="187"/>
        <end position="196"/>
    </location>
</feature>
<evidence type="ECO:0000256" key="1">
    <source>
        <dbReference type="SAM" id="MobiDB-lite"/>
    </source>
</evidence>
<gene>
    <name evidence="3" type="ORF">Pla175_36340</name>
</gene>
<dbReference type="KEGG" id="pnd:Pla175_36340"/>
<feature type="region of interest" description="Disordered" evidence="1">
    <location>
        <begin position="98"/>
        <end position="121"/>
    </location>
</feature>
<feature type="chain" id="PRO_5021867418" description="Carboxypeptidase regulatory-like domain-containing protein" evidence="2">
    <location>
        <begin position="21"/>
        <end position="225"/>
    </location>
</feature>
<accession>A0A518DFM0</accession>
<sequence length="225" mass="22426" precursor="true">MIRSLPSVCFACLLAGLTAAVGCDSAEDNAVVTGVVTVDGDLAHRGSVTFHPVSGGPPATGRVFDDGSYTLRTGQGDRKTPESGDLAPGEYVVTVVVTGPSGDSERPGGPPMPGPRLMADKYATPETSPLKLTVKPGPNVFPLELERVGAEDAAAVAGPAASDGDAAAGSQGSGNEPAAETQPQQGDSDPAPASKPAPEPDKDAQPESGETNAAPAGDQTEAPKS</sequence>
<name>A0A518DFM0_9BACT</name>
<dbReference type="EMBL" id="CP036291">
    <property type="protein sequence ID" value="QDU90232.1"/>
    <property type="molecule type" value="Genomic_DNA"/>
</dbReference>
<evidence type="ECO:0000256" key="2">
    <source>
        <dbReference type="SAM" id="SignalP"/>
    </source>
</evidence>
<evidence type="ECO:0000313" key="4">
    <source>
        <dbReference type="Proteomes" id="UP000317429"/>
    </source>
</evidence>
<keyword evidence="2" id="KW-0732">Signal</keyword>
<dbReference type="OrthoDB" id="289671at2"/>
<proteinExistence type="predicted"/>
<reference evidence="3 4" key="1">
    <citation type="submission" date="2019-02" db="EMBL/GenBank/DDBJ databases">
        <title>Deep-cultivation of Planctomycetes and their phenomic and genomic characterization uncovers novel biology.</title>
        <authorList>
            <person name="Wiegand S."/>
            <person name="Jogler M."/>
            <person name="Boedeker C."/>
            <person name="Pinto D."/>
            <person name="Vollmers J."/>
            <person name="Rivas-Marin E."/>
            <person name="Kohn T."/>
            <person name="Peeters S.H."/>
            <person name="Heuer A."/>
            <person name="Rast P."/>
            <person name="Oberbeckmann S."/>
            <person name="Bunk B."/>
            <person name="Jeske O."/>
            <person name="Meyerdierks A."/>
            <person name="Storesund J.E."/>
            <person name="Kallscheuer N."/>
            <person name="Luecker S."/>
            <person name="Lage O.M."/>
            <person name="Pohl T."/>
            <person name="Merkel B.J."/>
            <person name="Hornburger P."/>
            <person name="Mueller R.-W."/>
            <person name="Bruemmer F."/>
            <person name="Labrenz M."/>
            <person name="Spormann A.M."/>
            <person name="Op den Camp H."/>
            <person name="Overmann J."/>
            <person name="Amann R."/>
            <person name="Jetten M.S.M."/>
            <person name="Mascher T."/>
            <person name="Medema M.H."/>
            <person name="Devos D.P."/>
            <person name="Kaster A.-K."/>
            <person name="Ovreas L."/>
            <person name="Rohde M."/>
            <person name="Galperin M.Y."/>
            <person name="Jogler C."/>
        </authorList>
    </citation>
    <scope>NUCLEOTIDE SEQUENCE [LARGE SCALE GENOMIC DNA]</scope>
    <source>
        <strain evidence="3 4">Pla175</strain>
    </source>
</reference>
<feature type="compositionally biased region" description="Low complexity" evidence="1">
    <location>
        <begin position="154"/>
        <end position="174"/>
    </location>
</feature>
<feature type="region of interest" description="Disordered" evidence="1">
    <location>
        <begin position="154"/>
        <end position="225"/>
    </location>
</feature>
<evidence type="ECO:0008006" key="5">
    <source>
        <dbReference type="Google" id="ProtNLM"/>
    </source>
</evidence>
<dbReference type="Proteomes" id="UP000317429">
    <property type="component" value="Chromosome"/>
</dbReference>